<keyword evidence="1" id="KW-1133">Transmembrane helix</keyword>
<proteinExistence type="predicted"/>
<gene>
    <name evidence="2" type="ORF">C8N24_5076</name>
</gene>
<evidence type="ECO:0000313" key="3">
    <source>
        <dbReference type="Proteomes" id="UP000278962"/>
    </source>
</evidence>
<organism evidence="2 3">
    <name type="scientific">Solirubrobacter pauli</name>
    <dbReference type="NCBI Taxonomy" id="166793"/>
    <lineage>
        <taxon>Bacteria</taxon>
        <taxon>Bacillati</taxon>
        <taxon>Actinomycetota</taxon>
        <taxon>Thermoleophilia</taxon>
        <taxon>Solirubrobacterales</taxon>
        <taxon>Solirubrobacteraceae</taxon>
        <taxon>Solirubrobacter</taxon>
    </lineage>
</organism>
<dbReference type="Proteomes" id="UP000278962">
    <property type="component" value="Unassembled WGS sequence"/>
</dbReference>
<protein>
    <submittedName>
        <fullName evidence="2">Inner membrane protein</fullName>
    </submittedName>
</protein>
<name>A0A660KZL1_9ACTN</name>
<comment type="caution">
    <text evidence="2">The sequence shown here is derived from an EMBL/GenBank/DDBJ whole genome shotgun (WGS) entry which is preliminary data.</text>
</comment>
<keyword evidence="1" id="KW-0812">Transmembrane</keyword>
<sequence length="155" mass="16097">MLVAGAWLGSLLPDADRAGSRIYRARRLERRAWPLRIVGRLARLPLRALILLGHRGLTHSLLATAAVTAAAFALASTVVPALAHEVAAGILIGYLAHVAADACTPGGVPLLAPLSKRRRHLLPRPARIPTGSLRELAVAAALTGGTVAVTLLLAG</sequence>
<dbReference type="InterPro" id="IPR007404">
    <property type="entry name" value="YdjM-like"/>
</dbReference>
<dbReference type="PANTHER" id="PTHR35531:SF1">
    <property type="entry name" value="INNER MEMBRANE PROTEIN YBCI-RELATED"/>
    <property type="match status" value="1"/>
</dbReference>
<feature type="transmembrane region" description="Helical" evidence="1">
    <location>
        <begin position="133"/>
        <end position="154"/>
    </location>
</feature>
<evidence type="ECO:0000256" key="1">
    <source>
        <dbReference type="SAM" id="Phobius"/>
    </source>
</evidence>
<feature type="transmembrane region" description="Helical" evidence="1">
    <location>
        <begin position="60"/>
        <end position="83"/>
    </location>
</feature>
<accession>A0A660KZL1</accession>
<reference evidence="2 3" key="1">
    <citation type="submission" date="2018-10" db="EMBL/GenBank/DDBJ databases">
        <title>Genomic Encyclopedia of Archaeal and Bacterial Type Strains, Phase II (KMG-II): from individual species to whole genera.</title>
        <authorList>
            <person name="Goeker M."/>
        </authorList>
    </citation>
    <scope>NUCLEOTIDE SEQUENCE [LARGE SCALE GENOMIC DNA]</scope>
    <source>
        <strain evidence="2 3">DSM 14954</strain>
    </source>
</reference>
<dbReference type="AlphaFoldDB" id="A0A660KZL1"/>
<evidence type="ECO:0000313" key="2">
    <source>
        <dbReference type="EMBL" id="RKQ87056.1"/>
    </source>
</evidence>
<keyword evidence="3" id="KW-1185">Reference proteome</keyword>
<keyword evidence="1" id="KW-0472">Membrane</keyword>
<dbReference type="Pfam" id="PF04307">
    <property type="entry name" value="YdjM"/>
    <property type="match status" value="1"/>
</dbReference>
<dbReference type="PANTHER" id="PTHR35531">
    <property type="entry name" value="INNER MEMBRANE PROTEIN YBCI-RELATED"/>
    <property type="match status" value="1"/>
</dbReference>
<dbReference type="EMBL" id="RBIL01000002">
    <property type="protein sequence ID" value="RKQ87056.1"/>
    <property type="molecule type" value="Genomic_DNA"/>
</dbReference>
<feature type="transmembrane region" description="Helical" evidence="1">
    <location>
        <begin position="89"/>
        <end position="112"/>
    </location>
</feature>